<proteinExistence type="predicted"/>
<comment type="caution">
    <text evidence="1">The sequence shown here is derived from an EMBL/GenBank/DDBJ whole genome shotgun (WGS) entry which is preliminary data.</text>
</comment>
<name>A0ABS5NR26_9BACI</name>
<dbReference type="RefSeq" id="WP_213101723.1">
    <property type="nucleotide sequence ID" value="NZ_JAGYPM010000002.1"/>
</dbReference>
<dbReference type="Proteomes" id="UP000681027">
    <property type="component" value="Unassembled WGS sequence"/>
</dbReference>
<protein>
    <submittedName>
        <fullName evidence="1">Uncharacterized protein</fullName>
    </submittedName>
</protein>
<evidence type="ECO:0000313" key="2">
    <source>
        <dbReference type="Proteomes" id="UP000681027"/>
    </source>
</evidence>
<organism evidence="1 2">
    <name type="scientific">Cytobacillus citreus</name>
    <dbReference type="NCBI Taxonomy" id="2833586"/>
    <lineage>
        <taxon>Bacteria</taxon>
        <taxon>Bacillati</taxon>
        <taxon>Bacillota</taxon>
        <taxon>Bacilli</taxon>
        <taxon>Bacillales</taxon>
        <taxon>Bacillaceae</taxon>
        <taxon>Cytobacillus</taxon>
    </lineage>
</organism>
<gene>
    <name evidence="1" type="ORF">KHA94_08605</name>
</gene>
<reference evidence="1 2" key="1">
    <citation type="submission" date="2021-05" db="EMBL/GenBank/DDBJ databases">
        <title>Novel Bacillus species.</title>
        <authorList>
            <person name="Liu G."/>
        </authorList>
    </citation>
    <scope>NUCLEOTIDE SEQUENCE [LARGE SCALE GENOMIC DNA]</scope>
    <source>
        <strain evidence="1 2">FJAT-49705</strain>
    </source>
</reference>
<dbReference type="EMBL" id="JAGYPM010000002">
    <property type="protein sequence ID" value="MBS4190262.1"/>
    <property type="molecule type" value="Genomic_DNA"/>
</dbReference>
<keyword evidence="2" id="KW-1185">Reference proteome</keyword>
<sequence>MEFAKTNCARVYEYKWINDFSSAPNFALSKSNSDWSLILDADEQIMG</sequence>
<accession>A0ABS5NR26</accession>
<evidence type="ECO:0000313" key="1">
    <source>
        <dbReference type="EMBL" id="MBS4190262.1"/>
    </source>
</evidence>